<evidence type="ECO:0000313" key="1">
    <source>
        <dbReference type="EMBL" id="KAB1187482.1"/>
    </source>
</evidence>
<organism evidence="1">
    <name type="scientific">Haloferax sp. CBA1149</name>
    <dbReference type="NCBI Taxonomy" id="2650753"/>
    <lineage>
        <taxon>Archaea</taxon>
        <taxon>Methanobacteriati</taxon>
        <taxon>Methanobacteriota</taxon>
        <taxon>Stenosarchaea group</taxon>
        <taxon>Halobacteria</taxon>
        <taxon>Halobacteriales</taxon>
        <taxon>Haloferacaceae</taxon>
        <taxon>Haloferax</taxon>
    </lineage>
</organism>
<dbReference type="RefSeq" id="WP_151136175.1">
    <property type="nucleotide sequence ID" value="NZ_VZUS01000001.1"/>
</dbReference>
<dbReference type="GO" id="GO:0016740">
    <property type="term" value="F:transferase activity"/>
    <property type="evidence" value="ECO:0007669"/>
    <property type="project" value="UniProtKB-KW"/>
</dbReference>
<name>A0A643JY76_9EURY</name>
<comment type="caution">
    <text evidence="1">The sequence shown here is derived from an EMBL/GenBank/DDBJ whole genome shotgun (WGS) entry which is preliminary data.</text>
</comment>
<keyword evidence="1" id="KW-0808">Transferase</keyword>
<accession>A0A643JY76</accession>
<gene>
    <name evidence="1" type="ORF">Hfx1149_05330</name>
</gene>
<proteinExistence type="predicted"/>
<dbReference type="AlphaFoldDB" id="A0A643JY76"/>
<reference evidence="1" key="1">
    <citation type="submission" date="2019-09" db="EMBL/GenBank/DDBJ databases">
        <title>Genomic analysis of Haloferax sp. CBA1149.</title>
        <authorList>
            <person name="Roh S.W."/>
        </authorList>
    </citation>
    <scope>NUCLEOTIDE SEQUENCE</scope>
    <source>
        <strain evidence="1">CBA1149</strain>
    </source>
</reference>
<protein>
    <submittedName>
        <fullName evidence="1">Acetyltransferase</fullName>
    </submittedName>
</protein>
<sequence>MNGPDTVDEASYYLDYEMQVDATRDAVSKLAREVLQYEWADYLRAYPPDGPQTWEHLDSGKPWGRVMPQAWDIGRDQGFDLHFEHYPDPQALQRGHLRFEMHLEDGVHGDADFSGDSPYAALRERIIDELTAFIEESGDVPEGAFGRGRTLWSADYRFTAGDTVAYYEALRSALSDHAVFVSVVREAVEGAVEQNE</sequence>
<dbReference type="EMBL" id="VZUS01000001">
    <property type="protein sequence ID" value="KAB1187482.1"/>
    <property type="molecule type" value="Genomic_DNA"/>
</dbReference>